<reference evidence="1 2" key="1">
    <citation type="journal article" date="2010" name="BMC Genomics">
        <title>Genome sequence of the pattern forming Paenibacillus vortex bacterium reveals potential for thriving in complex environments.</title>
        <authorList>
            <person name="Sirota-Madi A."/>
            <person name="Olender T."/>
            <person name="Helman Y."/>
            <person name="Ingham C."/>
            <person name="Brainis I."/>
            <person name="Roth D."/>
            <person name="Hagi E."/>
            <person name="Brodsky L."/>
            <person name="Leshkowitz D."/>
            <person name="Galatenko V."/>
            <person name="Nikolaev V."/>
            <person name="Mugasimangalam R.C."/>
            <person name="Bransburg-Zabary S."/>
            <person name="Gutnick D.L."/>
            <person name="Lancet D."/>
            <person name="Ben-Jacob E."/>
        </authorList>
    </citation>
    <scope>NUCLEOTIDE SEQUENCE [LARGE SCALE GENOMIC DNA]</scope>
    <source>
        <strain evidence="1 2">V453</strain>
    </source>
</reference>
<comment type="caution">
    <text evidence="1">The sequence shown here is derived from an EMBL/GenBank/DDBJ whole genome shotgun (WGS) entry which is preliminary data.</text>
</comment>
<evidence type="ECO:0000313" key="1">
    <source>
        <dbReference type="EMBL" id="EFU43594.1"/>
    </source>
</evidence>
<keyword evidence="2" id="KW-1185">Reference proteome</keyword>
<proteinExistence type="predicted"/>
<dbReference type="Proteomes" id="UP000003094">
    <property type="component" value="Unassembled WGS sequence"/>
</dbReference>
<dbReference type="InterPro" id="IPR043135">
    <property type="entry name" value="Fur_C"/>
</dbReference>
<protein>
    <submittedName>
        <fullName evidence="1">Ferric uptake regulator, Fur family protein</fullName>
    </submittedName>
</protein>
<dbReference type="EMBL" id="ADHJ01000001">
    <property type="protein sequence ID" value="EFU43594.1"/>
    <property type="molecule type" value="Genomic_DNA"/>
</dbReference>
<dbReference type="AlphaFoldDB" id="A0A2R9T225"/>
<accession>A0A2R9T225</accession>
<evidence type="ECO:0000313" key="2">
    <source>
        <dbReference type="Proteomes" id="UP000003094"/>
    </source>
</evidence>
<dbReference type="Gene3D" id="3.30.1490.190">
    <property type="match status" value="1"/>
</dbReference>
<name>A0A2R9T225_9BACL</name>
<organism evidence="1 2">
    <name type="scientific">Paenibacillus vortex V453</name>
    <dbReference type="NCBI Taxonomy" id="715225"/>
    <lineage>
        <taxon>Bacteria</taxon>
        <taxon>Bacillati</taxon>
        <taxon>Bacillota</taxon>
        <taxon>Bacilli</taxon>
        <taxon>Bacillales</taxon>
        <taxon>Paenibacillaceae</taxon>
        <taxon>Paenibacillus</taxon>
    </lineage>
</organism>
<gene>
    <name evidence="1" type="ORF">PVOR_00130</name>
</gene>
<sequence length="40" mass="4425">MTEVPEDWAATVAGETSYVIHHAHVVFGGVCPECQIKRKK</sequence>
<dbReference type="KEGG" id="pvo:PVOR_00130"/>